<evidence type="ECO:0000256" key="1">
    <source>
        <dbReference type="ARBA" id="ARBA00022729"/>
    </source>
</evidence>
<proteinExistence type="predicted"/>
<protein>
    <submittedName>
        <fullName evidence="3">ABC transporter substrate-binding protein</fullName>
    </submittedName>
</protein>
<dbReference type="InterPro" id="IPR006059">
    <property type="entry name" value="SBP"/>
</dbReference>
<evidence type="ECO:0000256" key="2">
    <source>
        <dbReference type="SAM" id="SignalP"/>
    </source>
</evidence>
<dbReference type="Pfam" id="PF13416">
    <property type="entry name" value="SBP_bac_8"/>
    <property type="match status" value="1"/>
</dbReference>
<dbReference type="EMBL" id="JBHSQK010000130">
    <property type="protein sequence ID" value="MFC5952881.1"/>
    <property type="molecule type" value="Genomic_DNA"/>
</dbReference>
<dbReference type="Proteomes" id="UP001596119">
    <property type="component" value="Unassembled WGS sequence"/>
</dbReference>
<dbReference type="SUPFAM" id="SSF53850">
    <property type="entry name" value="Periplasmic binding protein-like II"/>
    <property type="match status" value="1"/>
</dbReference>
<dbReference type="RefSeq" id="WP_379572187.1">
    <property type="nucleotide sequence ID" value="NZ_JBHSQK010000130.1"/>
</dbReference>
<dbReference type="PROSITE" id="PS51257">
    <property type="entry name" value="PROKAR_LIPOPROTEIN"/>
    <property type="match status" value="1"/>
</dbReference>
<keyword evidence="1 2" id="KW-0732">Signal</keyword>
<dbReference type="Gene3D" id="3.40.190.10">
    <property type="entry name" value="Periplasmic binding protein-like II"/>
    <property type="match status" value="2"/>
</dbReference>
<feature type="signal peptide" evidence="2">
    <location>
        <begin position="1"/>
        <end position="26"/>
    </location>
</feature>
<keyword evidence="4" id="KW-1185">Reference proteome</keyword>
<organism evidence="3 4">
    <name type="scientific">Pseudonocardia lutea</name>
    <dbReference type="NCBI Taxonomy" id="2172015"/>
    <lineage>
        <taxon>Bacteria</taxon>
        <taxon>Bacillati</taxon>
        <taxon>Actinomycetota</taxon>
        <taxon>Actinomycetes</taxon>
        <taxon>Pseudonocardiales</taxon>
        <taxon>Pseudonocardiaceae</taxon>
        <taxon>Pseudonocardia</taxon>
    </lineage>
</organism>
<dbReference type="PANTHER" id="PTHR30006">
    <property type="entry name" value="THIAMINE-BINDING PERIPLASMIC PROTEIN-RELATED"/>
    <property type="match status" value="1"/>
</dbReference>
<name>A0ABW1IGL7_9PSEU</name>
<dbReference type="PANTHER" id="PTHR30006:SF24">
    <property type="entry name" value="SLL0237 PROTEIN"/>
    <property type="match status" value="1"/>
</dbReference>
<evidence type="ECO:0000313" key="4">
    <source>
        <dbReference type="Proteomes" id="UP001596119"/>
    </source>
</evidence>
<gene>
    <name evidence="3" type="ORF">ACFQH9_31940</name>
</gene>
<accession>A0ABW1IGL7</accession>
<feature type="chain" id="PRO_5047029277" evidence="2">
    <location>
        <begin position="27"/>
        <end position="358"/>
    </location>
</feature>
<reference evidence="4" key="1">
    <citation type="journal article" date="2019" name="Int. J. Syst. Evol. Microbiol.">
        <title>The Global Catalogue of Microorganisms (GCM) 10K type strain sequencing project: providing services to taxonomists for standard genome sequencing and annotation.</title>
        <authorList>
            <consortium name="The Broad Institute Genomics Platform"/>
            <consortium name="The Broad Institute Genome Sequencing Center for Infectious Disease"/>
            <person name="Wu L."/>
            <person name="Ma J."/>
        </authorList>
    </citation>
    <scope>NUCLEOTIDE SEQUENCE [LARGE SCALE GENOMIC DNA]</scope>
    <source>
        <strain evidence="4">CGMCC 4.7397</strain>
    </source>
</reference>
<evidence type="ECO:0000313" key="3">
    <source>
        <dbReference type="EMBL" id="MFC5952881.1"/>
    </source>
</evidence>
<sequence length="358" mass="36985">MKLRHALAIGTSLMIGLAACSSGQDAAAPAAPSVELAAAEAAYLDGLYQEAQAAGESEVVVYTPFPPALQSVFDAFTDDYPGITVTPVAIAGPPMQARLRAEADSGSPQADLVFMGQSDTVPLRDSDLFEPFAPELAAELPSEYRGPDDLWQMPISHTTVIPYNNRTVDEADLPQTWADLTDPRWSGLLGSGDLAAGTSGTVSALAILYIKGVVDDAWLERAAQLQPTIYPSSGALIQGVATGQSAIALPQGNPSSYTAVLQGAPIGRALLAEGMPSFGLGLAVTRGAPNPTAARLLDAYFFSAKAQAVAATTGLTPTMPGAPVPPGLEDAELLVLSAEETQQQFIPAIEHVASTISG</sequence>
<comment type="caution">
    <text evidence="3">The sequence shown here is derived from an EMBL/GenBank/DDBJ whole genome shotgun (WGS) entry which is preliminary data.</text>
</comment>